<dbReference type="InterPro" id="IPR038814">
    <property type="entry name" value="AIM11"/>
</dbReference>
<keyword evidence="2 4" id="KW-1133">Transmembrane helix</keyword>
<dbReference type="EMBL" id="NDIQ01000022">
    <property type="protein sequence ID" value="PRT55977.1"/>
    <property type="molecule type" value="Genomic_DNA"/>
</dbReference>
<accession>A0A2T0FLX8</accession>
<protein>
    <recommendedName>
        <fullName evidence="4">Altered inheritance of mitochondria protein 11</fullName>
    </recommendedName>
</protein>
<name>A0A2T0FLX8_9ASCO</name>
<reference evidence="5 6" key="1">
    <citation type="submission" date="2017-04" db="EMBL/GenBank/DDBJ databases">
        <title>Genome sequencing of [Candida] sorbophila.</title>
        <authorList>
            <person name="Ahn J.O."/>
        </authorList>
    </citation>
    <scope>NUCLEOTIDE SEQUENCE [LARGE SCALE GENOMIC DNA]</scope>
    <source>
        <strain evidence="5 6">DS02</strain>
    </source>
</reference>
<evidence type="ECO:0000313" key="6">
    <source>
        <dbReference type="Proteomes" id="UP000238350"/>
    </source>
</evidence>
<comment type="subcellular location">
    <subcellularLocation>
        <location evidence="4">Membrane</location>
        <topology evidence="4">Multi-pass membrane protein</topology>
    </subcellularLocation>
</comment>
<organism evidence="5 6">
    <name type="scientific">Wickerhamiella sorbophila</name>
    <dbReference type="NCBI Taxonomy" id="45607"/>
    <lineage>
        <taxon>Eukaryota</taxon>
        <taxon>Fungi</taxon>
        <taxon>Dikarya</taxon>
        <taxon>Ascomycota</taxon>
        <taxon>Saccharomycotina</taxon>
        <taxon>Dipodascomycetes</taxon>
        <taxon>Dipodascales</taxon>
        <taxon>Trichomonascaceae</taxon>
        <taxon>Wickerhamiella</taxon>
    </lineage>
</organism>
<evidence type="ECO:0000256" key="4">
    <source>
        <dbReference type="RuleBase" id="RU367098"/>
    </source>
</evidence>
<dbReference type="GO" id="GO:0005739">
    <property type="term" value="C:mitochondrion"/>
    <property type="evidence" value="ECO:0007669"/>
    <property type="project" value="TreeGrafter"/>
</dbReference>
<comment type="caution">
    <text evidence="5">The sequence shown here is derived from an EMBL/GenBank/DDBJ whole genome shotgun (WGS) entry which is preliminary data.</text>
</comment>
<evidence type="ECO:0000256" key="2">
    <source>
        <dbReference type="ARBA" id="ARBA00022989"/>
    </source>
</evidence>
<comment type="similarity">
    <text evidence="4">Belongs to the AIM11 family.</text>
</comment>
<dbReference type="AlphaFoldDB" id="A0A2T0FLX8"/>
<feature type="transmembrane region" description="Helical" evidence="4">
    <location>
        <begin position="14"/>
        <end position="31"/>
    </location>
</feature>
<dbReference type="Proteomes" id="UP000238350">
    <property type="component" value="Unassembled WGS sequence"/>
</dbReference>
<dbReference type="OrthoDB" id="4088121at2759"/>
<dbReference type="GO" id="GO:0016020">
    <property type="term" value="C:membrane"/>
    <property type="evidence" value="ECO:0007669"/>
    <property type="project" value="UniProtKB-SubCell"/>
</dbReference>
<sequence>MSADESEKRFFKQGTWVVGSAAVTITAALLSRRSVRARMYRPKTFEANHIPPKFNMTKDAAFAMVDATLLSTGFFAFGVASTCWLMDVSSFEQFGRKMKAYWGAEEREKQVLKEADKEIDEAVQTWFK</sequence>
<proteinExistence type="inferred from homology"/>
<evidence type="ECO:0000256" key="1">
    <source>
        <dbReference type="ARBA" id="ARBA00022692"/>
    </source>
</evidence>
<evidence type="ECO:0000313" key="5">
    <source>
        <dbReference type="EMBL" id="PRT55977.1"/>
    </source>
</evidence>
<dbReference type="PANTHER" id="PTHR39136:SF1">
    <property type="entry name" value="ALTERED INHERITANCE OF MITOCHONDRIA PROTEIN 11"/>
    <property type="match status" value="1"/>
</dbReference>
<gene>
    <name evidence="4" type="primary">AIM11</name>
    <name evidence="5" type="ORF">B9G98_03597</name>
</gene>
<keyword evidence="1 4" id="KW-0812">Transmembrane</keyword>
<keyword evidence="6" id="KW-1185">Reference proteome</keyword>
<keyword evidence="3 4" id="KW-0472">Membrane</keyword>
<dbReference type="STRING" id="45607.A0A2T0FLX8"/>
<evidence type="ECO:0000256" key="3">
    <source>
        <dbReference type="ARBA" id="ARBA00023136"/>
    </source>
</evidence>
<dbReference type="PANTHER" id="PTHR39136">
    <property type="entry name" value="ALTERED INHERITANCE OF MITOCHONDRIA PROTEIN 11"/>
    <property type="match status" value="1"/>
</dbReference>